<evidence type="ECO:0000259" key="17">
    <source>
        <dbReference type="PROSITE" id="PS50868"/>
    </source>
</evidence>
<feature type="region of interest" description="Disordered" evidence="15">
    <location>
        <begin position="667"/>
        <end position="779"/>
    </location>
</feature>
<evidence type="ECO:0000256" key="8">
    <source>
        <dbReference type="ARBA" id="ARBA00022679"/>
    </source>
</evidence>
<evidence type="ECO:0000256" key="13">
    <source>
        <dbReference type="ARBA" id="ARBA00030091"/>
    </source>
</evidence>
<keyword evidence="10" id="KW-0805">Transcription regulation</keyword>
<dbReference type="InterPro" id="IPR050777">
    <property type="entry name" value="SET2_Histone-Lys_MeTrsfase"/>
</dbReference>
<feature type="region of interest" description="Disordered" evidence="15">
    <location>
        <begin position="554"/>
        <end position="588"/>
    </location>
</feature>
<dbReference type="Gene3D" id="1.10.1740.100">
    <property type="entry name" value="Set2, Rpb1 interacting domain"/>
    <property type="match status" value="1"/>
</dbReference>
<dbReference type="SUPFAM" id="SSF82199">
    <property type="entry name" value="SET domain"/>
    <property type="match status" value="1"/>
</dbReference>
<feature type="compositionally biased region" description="Basic and acidic residues" evidence="15">
    <location>
        <begin position="576"/>
        <end position="588"/>
    </location>
</feature>
<dbReference type="Proteomes" id="UP000076532">
    <property type="component" value="Unassembled WGS sequence"/>
</dbReference>
<evidence type="ECO:0000256" key="11">
    <source>
        <dbReference type="ARBA" id="ARBA00023163"/>
    </source>
</evidence>
<evidence type="ECO:0000256" key="4">
    <source>
        <dbReference type="ARBA" id="ARBA00018028"/>
    </source>
</evidence>
<keyword evidence="12" id="KW-0539">Nucleus</keyword>
<dbReference type="PROSITE" id="PS50868">
    <property type="entry name" value="POST_SET"/>
    <property type="match status" value="1"/>
</dbReference>
<dbReference type="GO" id="GO:0006355">
    <property type="term" value="P:regulation of DNA-templated transcription"/>
    <property type="evidence" value="ECO:0007669"/>
    <property type="project" value="InterPro"/>
</dbReference>
<evidence type="ECO:0000256" key="2">
    <source>
        <dbReference type="ARBA" id="ARBA00004286"/>
    </source>
</evidence>
<dbReference type="InterPro" id="IPR046341">
    <property type="entry name" value="SET_dom_sf"/>
</dbReference>
<dbReference type="STRING" id="436010.A0A166W1E8"/>
<dbReference type="SMART" id="SM00508">
    <property type="entry name" value="PostSET"/>
    <property type="match status" value="1"/>
</dbReference>
<keyword evidence="5" id="KW-0158">Chromosome</keyword>
<evidence type="ECO:0000256" key="10">
    <source>
        <dbReference type="ARBA" id="ARBA00023015"/>
    </source>
</evidence>
<dbReference type="PANTHER" id="PTHR22884">
    <property type="entry name" value="SET DOMAIN PROTEINS"/>
    <property type="match status" value="1"/>
</dbReference>
<dbReference type="InterPro" id="IPR044437">
    <property type="entry name" value="SETD2/Set2_SET"/>
</dbReference>
<evidence type="ECO:0000256" key="3">
    <source>
        <dbReference type="ARBA" id="ARBA00012178"/>
    </source>
</evidence>
<comment type="catalytic activity">
    <reaction evidence="14">
        <text>L-lysyl(36)-[histone H3] + 3 S-adenosyl-L-methionine = N(6),N(6),N(6)-trimethyl-L-lysyl(36)-[histone H3] + 3 S-adenosyl-L-homocysteine + 3 H(+)</text>
        <dbReference type="Rhea" id="RHEA:60324"/>
        <dbReference type="Rhea" id="RHEA-COMP:9785"/>
        <dbReference type="Rhea" id="RHEA-COMP:15536"/>
        <dbReference type="ChEBI" id="CHEBI:15378"/>
        <dbReference type="ChEBI" id="CHEBI:29969"/>
        <dbReference type="ChEBI" id="CHEBI:57856"/>
        <dbReference type="ChEBI" id="CHEBI:59789"/>
        <dbReference type="ChEBI" id="CHEBI:61961"/>
        <dbReference type="EC" id="2.1.1.359"/>
    </reaction>
</comment>
<dbReference type="Pfam" id="PF08236">
    <property type="entry name" value="SRI"/>
    <property type="match status" value="1"/>
</dbReference>
<dbReference type="Pfam" id="PF00856">
    <property type="entry name" value="SET"/>
    <property type="match status" value="1"/>
</dbReference>
<dbReference type="GO" id="GO:0032259">
    <property type="term" value="P:methylation"/>
    <property type="evidence" value="ECO:0007669"/>
    <property type="project" value="UniProtKB-KW"/>
</dbReference>
<dbReference type="GO" id="GO:0005634">
    <property type="term" value="C:nucleus"/>
    <property type="evidence" value="ECO:0007669"/>
    <property type="project" value="UniProtKB-SubCell"/>
</dbReference>
<feature type="domain" description="Post-SET" evidence="17">
    <location>
        <begin position="253"/>
        <end position="269"/>
    </location>
</feature>
<evidence type="ECO:0000256" key="15">
    <source>
        <dbReference type="SAM" id="MobiDB-lite"/>
    </source>
</evidence>
<evidence type="ECO:0000256" key="7">
    <source>
        <dbReference type="ARBA" id="ARBA00022603"/>
    </source>
</evidence>
<keyword evidence="7" id="KW-0489">Methyltransferase</keyword>
<evidence type="ECO:0000256" key="6">
    <source>
        <dbReference type="ARBA" id="ARBA00022491"/>
    </source>
</evidence>
<feature type="compositionally biased region" description="Basic residues" evidence="15">
    <location>
        <begin position="566"/>
        <end position="575"/>
    </location>
</feature>
<dbReference type="AlphaFoldDB" id="A0A166W1E8"/>
<dbReference type="PROSITE" id="PS51568">
    <property type="entry name" value="SAM_MT43_SET2_1"/>
    <property type="match status" value="1"/>
</dbReference>
<comment type="subcellular location">
    <subcellularLocation>
        <location evidence="2">Chromosome</location>
    </subcellularLocation>
    <subcellularLocation>
        <location evidence="1">Nucleus</location>
    </subcellularLocation>
</comment>
<gene>
    <name evidence="19" type="ORF">FIBSPDRAFT_721698</name>
</gene>
<protein>
    <recommendedName>
        <fullName evidence="4">Histone-lysine N-methyltransferase, H3 lysine-36 specific</fullName>
        <ecNumber evidence="3">2.1.1.359</ecNumber>
    </recommendedName>
    <alternativeName>
        <fullName evidence="13">SET domain-containing protein 2</fullName>
    </alternativeName>
</protein>
<keyword evidence="11" id="KW-0804">Transcription</keyword>
<proteinExistence type="predicted"/>
<accession>A0A166W1E8</accession>
<dbReference type="PROSITE" id="PS50280">
    <property type="entry name" value="SET"/>
    <property type="match status" value="1"/>
</dbReference>
<dbReference type="InterPro" id="IPR003616">
    <property type="entry name" value="Post-SET_dom"/>
</dbReference>
<evidence type="ECO:0000313" key="19">
    <source>
        <dbReference type="EMBL" id="KZP33283.1"/>
    </source>
</evidence>
<feature type="domain" description="AWS" evidence="18">
    <location>
        <begin position="72"/>
        <end position="127"/>
    </location>
</feature>
<dbReference type="InterPro" id="IPR001214">
    <property type="entry name" value="SET_dom"/>
</dbReference>
<dbReference type="GO" id="GO:0140955">
    <property type="term" value="F:histone H3K36 trimethyltransferase activity"/>
    <property type="evidence" value="ECO:0007669"/>
    <property type="project" value="UniProtKB-EC"/>
</dbReference>
<name>A0A166W1E8_9AGAM</name>
<feature type="region of interest" description="Disordered" evidence="15">
    <location>
        <begin position="1"/>
        <end position="32"/>
    </location>
</feature>
<evidence type="ECO:0000256" key="1">
    <source>
        <dbReference type="ARBA" id="ARBA00004123"/>
    </source>
</evidence>
<dbReference type="InterPro" id="IPR025788">
    <property type="entry name" value="Set2_fungi"/>
</dbReference>
<dbReference type="GO" id="GO:0005694">
    <property type="term" value="C:chromosome"/>
    <property type="evidence" value="ECO:0007669"/>
    <property type="project" value="UniProtKB-SubCell"/>
</dbReference>
<dbReference type="InterPro" id="IPR013257">
    <property type="entry name" value="SRI"/>
</dbReference>
<evidence type="ECO:0000256" key="5">
    <source>
        <dbReference type="ARBA" id="ARBA00022454"/>
    </source>
</evidence>
<keyword evidence="9" id="KW-0949">S-adenosyl-L-methionine</keyword>
<dbReference type="EMBL" id="KV417483">
    <property type="protein sequence ID" value="KZP33283.1"/>
    <property type="molecule type" value="Genomic_DNA"/>
</dbReference>
<dbReference type="InterPro" id="IPR006560">
    <property type="entry name" value="AWS_dom"/>
</dbReference>
<reference evidence="19 20" key="1">
    <citation type="journal article" date="2016" name="Mol. Biol. Evol.">
        <title>Comparative Genomics of Early-Diverging Mushroom-Forming Fungi Provides Insights into the Origins of Lignocellulose Decay Capabilities.</title>
        <authorList>
            <person name="Nagy L.G."/>
            <person name="Riley R."/>
            <person name="Tritt A."/>
            <person name="Adam C."/>
            <person name="Daum C."/>
            <person name="Floudas D."/>
            <person name="Sun H."/>
            <person name="Yadav J.S."/>
            <person name="Pangilinan J."/>
            <person name="Larsson K.H."/>
            <person name="Matsuura K."/>
            <person name="Barry K."/>
            <person name="Labutti K."/>
            <person name="Kuo R."/>
            <person name="Ohm R.A."/>
            <person name="Bhattacharya S.S."/>
            <person name="Shirouzu T."/>
            <person name="Yoshinaga Y."/>
            <person name="Martin F.M."/>
            <person name="Grigoriev I.V."/>
            <person name="Hibbett D.S."/>
        </authorList>
    </citation>
    <scope>NUCLEOTIDE SEQUENCE [LARGE SCALE GENOMIC DNA]</scope>
    <source>
        <strain evidence="19 20">CBS 109695</strain>
    </source>
</reference>
<feature type="compositionally biased region" description="Polar residues" evidence="15">
    <location>
        <begin position="1"/>
        <end position="11"/>
    </location>
</feature>
<feature type="compositionally biased region" description="Low complexity" evidence="15">
    <location>
        <begin position="554"/>
        <end position="563"/>
    </location>
</feature>
<feature type="compositionally biased region" description="Low complexity" evidence="15">
    <location>
        <begin position="674"/>
        <end position="688"/>
    </location>
</feature>
<evidence type="ECO:0000259" key="18">
    <source>
        <dbReference type="PROSITE" id="PS51215"/>
    </source>
</evidence>
<feature type="domain" description="SET" evidence="16">
    <location>
        <begin position="129"/>
        <end position="246"/>
    </location>
</feature>
<evidence type="ECO:0000256" key="14">
    <source>
        <dbReference type="ARBA" id="ARBA00047545"/>
    </source>
</evidence>
<dbReference type="SMART" id="SM00317">
    <property type="entry name" value="SET"/>
    <property type="match status" value="1"/>
</dbReference>
<keyword evidence="6" id="KW-0678">Repressor</keyword>
<keyword evidence="8" id="KW-0808">Transferase</keyword>
<keyword evidence="20" id="KW-1185">Reference proteome</keyword>
<evidence type="ECO:0000256" key="9">
    <source>
        <dbReference type="ARBA" id="ARBA00022691"/>
    </source>
</evidence>
<sequence length="779" mass="87343">MNTPEVVSKPQSPVVEEASVTPPPVKAVKPERKGPQLIGDLPIATEEALRTFIPLPGNHYQYSTLGRTRETLESMTCDCQYEHGVDRPTEACGHDSDCINRLTQVECMSDDCRCRSYCLNQRFQQKKYAPIDVVLTEKKGYGIRAADDIRKDEMIYEYIGDVVSHTSFMKRMRDYAAEGLQHFYFMMLQKEEYIDATKRGGIGRFLNHSCAPNCYVAKWSVGIHVRMGIFASRKVQKNEELTFNYNVDRYGHEAQPCYCGEPKCVGFIGGKTQTDIGGMDELYIEALGISDEVDKFALKGNKKKKGRKLDEDYMPILKPIVEKEVPKVVQAMRQTQSRKVLSKLLTRVKITEDQSALRQLMRLRGFSLMTNILDDYVKDGEIITLALESMLTWPLLHRNKVEDSRVHLPVSTLATSDDDERIKSLAQRLIDHWGTLETAYRIPKRLKDGDEDDSGAAWLNDNIDELRPIKRLRHENIFSGEFVTRLELPAQMKVEKVEDPAEMEAALDARMKAWSCPPMPQQRQPPTKKDIAAIIAAASAAEAARAAEATAAAAAASQPPVEAAPKKKSKPPRKTQTHEEKEANKEKRLMKLVGTVVVKCMSKHSKQMDTTQFKKHAKELTKIIADKEKKSSSYKEGKLDSLSDEKIVKIKKFAKDYITKVLHKIEKAKKHKSSSSAQRNQAASSASAETPDSPGDPETANGNTVEMTVEEAMDLGESDSEGEAEDEHEDDPMNVDPPPTHNAMADEATAAWSNSADLRAQHGSWDRDRGPNPEVSVES</sequence>
<dbReference type="PROSITE" id="PS51215">
    <property type="entry name" value="AWS"/>
    <property type="match status" value="1"/>
</dbReference>
<dbReference type="InterPro" id="IPR038190">
    <property type="entry name" value="SRI_sf"/>
</dbReference>
<dbReference type="OrthoDB" id="422362at2759"/>
<dbReference type="EC" id="2.1.1.359" evidence="3"/>
<evidence type="ECO:0000259" key="16">
    <source>
        <dbReference type="PROSITE" id="PS50280"/>
    </source>
</evidence>
<dbReference type="Gene3D" id="2.170.270.10">
    <property type="entry name" value="SET domain"/>
    <property type="match status" value="1"/>
</dbReference>
<evidence type="ECO:0000256" key="12">
    <source>
        <dbReference type="ARBA" id="ARBA00023242"/>
    </source>
</evidence>
<feature type="compositionally biased region" description="Acidic residues" evidence="15">
    <location>
        <begin position="708"/>
        <end position="733"/>
    </location>
</feature>
<dbReference type="Pfam" id="PF17907">
    <property type="entry name" value="AWS"/>
    <property type="match status" value="1"/>
</dbReference>
<dbReference type="CDD" id="cd19172">
    <property type="entry name" value="SET_SETD2"/>
    <property type="match status" value="1"/>
</dbReference>
<dbReference type="SMART" id="SM00570">
    <property type="entry name" value="AWS"/>
    <property type="match status" value="1"/>
</dbReference>
<evidence type="ECO:0000313" key="20">
    <source>
        <dbReference type="Proteomes" id="UP000076532"/>
    </source>
</evidence>
<organism evidence="19 20">
    <name type="scientific">Athelia psychrophila</name>
    <dbReference type="NCBI Taxonomy" id="1759441"/>
    <lineage>
        <taxon>Eukaryota</taxon>
        <taxon>Fungi</taxon>
        <taxon>Dikarya</taxon>
        <taxon>Basidiomycota</taxon>
        <taxon>Agaricomycotina</taxon>
        <taxon>Agaricomycetes</taxon>
        <taxon>Agaricomycetidae</taxon>
        <taxon>Atheliales</taxon>
        <taxon>Atheliaceae</taxon>
        <taxon>Athelia</taxon>
    </lineage>
</organism>